<protein>
    <submittedName>
        <fullName evidence="1">Uncharacterized protein</fullName>
    </submittedName>
</protein>
<comment type="caution">
    <text evidence="1">The sequence shown here is derived from an EMBL/GenBank/DDBJ whole genome shotgun (WGS) entry which is preliminary data.</text>
</comment>
<evidence type="ECO:0000313" key="2">
    <source>
        <dbReference type="Proteomes" id="UP000215914"/>
    </source>
</evidence>
<accession>A0A9K3JMA2</accession>
<organism evidence="1 2">
    <name type="scientific">Helianthus annuus</name>
    <name type="common">Common sunflower</name>
    <dbReference type="NCBI Taxonomy" id="4232"/>
    <lineage>
        <taxon>Eukaryota</taxon>
        <taxon>Viridiplantae</taxon>
        <taxon>Streptophyta</taxon>
        <taxon>Embryophyta</taxon>
        <taxon>Tracheophyta</taxon>
        <taxon>Spermatophyta</taxon>
        <taxon>Magnoliopsida</taxon>
        <taxon>eudicotyledons</taxon>
        <taxon>Gunneridae</taxon>
        <taxon>Pentapetalae</taxon>
        <taxon>asterids</taxon>
        <taxon>campanulids</taxon>
        <taxon>Asterales</taxon>
        <taxon>Asteraceae</taxon>
        <taxon>Asteroideae</taxon>
        <taxon>Heliantheae alliance</taxon>
        <taxon>Heliantheae</taxon>
        <taxon>Helianthus</taxon>
    </lineage>
</organism>
<dbReference type="AlphaFoldDB" id="A0A9K3JMA2"/>
<gene>
    <name evidence="1" type="ORF">HanXRQr2_Chr02g0053941</name>
</gene>
<dbReference type="Gramene" id="mRNA:HanXRQr2_Chr02g0053941">
    <property type="protein sequence ID" value="mRNA:HanXRQr2_Chr02g0053941"/>
    <property type="gene ID" value="HanXRQr2_Chr02g0053941"/>
</dbReference>
<reference evidence="1" key="2">
    <citation type="submission" date="2020-06" db="EMBL/GenBank/DDBJ databases">
        <title>Helianthus annuus Genome sequencing and assembly Release 2.</title>
        <authorList>
            <person name="Gouzy J."/>
            <person name="Langlade N."/>
            <person name="Munos S."/>
        </authorList>
    </citation>
    <scope>NUCLEOTIDE SEQUENCE</scope>
    <source>
        <tissue evidence="1">Leaves</tissue>
    </source>
</reference>
<keyword evidence="2" id="KW-1185">Reference proteome</keyword>
<reference evidence="1" key="1">
    <citation type="journal article" date="2017" name="Nature">
        <title>The sunflower genome provides insights into oil metabolism, flowering and Asterid evolution.</title>
        <authorList>
            <person name="Badouin H."/>
            <person name="Gouzy J."/>
            <person name="Grassa C.J."/>
            <person name="Murat F."/>
            <person name="Staton S.E."/>
            <person name="Cottret L."/>
            <person name="Lelandais-Briere C."/>
            <person name="Owens G.L."/>
            <person name="Carrere S."/>
            <person name="Mayjonade B."/>
            <person name="Legrand L."/>
            <person name="Gill N."/>
            <person name="Kane N.C."/>
            <person name="Bowers J.E."/>
            <person name="Hubner S."/>
            <person name="Bellec A."/>
            <person name="Berard A."/>
            <person name="Berges H."/>
            <person name="Blanchet N."/>
            <person name="Boniface M.C."/>
            <person name="Brunel D."/>
            <person name="Catrice O."/>
            <person name="Chaidir N."/>
            <person name="Claudel C."/>
            <person name="Donnadieu C."/>
            <person name="Faraut T."/>
            <person name="Fievet G."/>
            <person name="Helmstetter N."/>
            <person name="King M."/>
            <person name="Knapp S.J."/>
            <person name="Lai Z."/>
            <person name="Le Paslier M.C."/>
            <person name="Lippi Y."/>
            <person name="Lorenzon L."/>
            <person name="Mandel J.R."/>
            <person name="Marage G."/>
            <person name="Marchand G."/>
            <person name="Marquand E."/>
            <person name="Bret-Mestries E."/>
            <person name="Morien E."/>
            <person name="Nambeesan S."/>
            <person name="Nguyen T."/>
            <person name="Pegot-Espagnet P."/>
            <person name="Pouilly N."/>
            <person name="Raftis F."/>
            <person name="Sallet E."/>
            <person name="Schiex T."/>
            <person name="Thomas J."/>
            <person name="Vandecasteele C."/>
            <person name="Vares D."/>
            <person name="Vear F."/>
            <person name="Vautrin S."/>
            <person name="Crespi M."/>
            <person name="Mangin B."/>
            <person name="Burke J.M."/>
            <person name="Salse J."/>
            <person name="Munos S."/>
            <person name="Vincourt P."/>
            <person name="Rieseberg L.H."/>
            <person name="Langlade N.B."/>
        </authorList>
    </citation>
    <scope>NUCLEOTIDE SEQUENCE</scope>
    <source>
        <tissue evidence="1">Leaves</tissue>
    </source>
</reference>
<dbReference type="Proteomes" id="UP000215914">
    <property type="component" value="Unassembled WGS sequence"/>
</dbReference>
<dbReference type="EMBL" id="MNCJ02000317">
    <property type="protein sequence ID" value="KAF5817517.1"/>
    <property type="molecule type" value="Genomic_DNA"/>
</dbReference>
<sequence>MWGEQPPYSEIKKELVWALRLVTDSPKLFGILVLKNDYLLFQAFGPYSLFVSVFKSCVHDNSFISKMIADVDVIVMADEYWRQFYGKKFKAVFLLMVGLSW</sequence>
<evidence type="ECO:0000313" key="1">
    <source>
        <dbReference type="EMBL" id="KAF5817517.1"/>
    </source>
</evidence>
<name>A0A9K3JMA2_HELAN</name>
<proteinExistence type="predicted"/>